<dbReference type="PRINTS" id="PR00385">
    <property type="entry name" value="P450"/>
</dbReference>
<dbReference type="GO" id="GO:0008395">
    <property type="term" value="F:steroid hydroxylase activity"/>
    <property type="evidence" value="ECO:0007669"/>
    <property type="project" value="TreeGrafter"/>
</dbReference>
<dbReference type="OrthoDB" id="2789670at2759"/>
<evidence type="ECO:0000256" key="6">
    <source>
        <dbReference type="ARBA" id="ARBA00023004"/>
    </source>
</evidence>
<keyword evidence="7 10" id="KW-0503">Monooxygenase</keyword>
<evidence type="ECO:0000313" key="11">
    <source>
        <dbReference type="EMBL" id="OWA54639.1"/>
    </source>
</evidence>
<evidence type="ECO:0000313" key="12">
    <source>
        <dbReference type="Proteomes" id="UP000192578"/>
    </source>
</evidence>
<keyword evidence="6 9" id="KW-0408">Iron</keyword>
<sequence length="510" mass="58670">MFIILHLTGRLVWCPFAGFIICLYCFLTRTHGYWAERGVPGPRPLPLFGTYLGQFFYSFHVSEEERLKKFGHVYGIYEGTKPGLIVGDPVLLKDIMVQHSATFYNRRSVKTTHPVMSNFLSSLEDKPWKRVRGLVRKTFKPRELKSVHHLLQDSCLALIASLDHAAATGSDIDLKNLFGAYTMEVISRSCFATVPDEEFVRNASSLFTFPFWRKFCDYTMPKWFLDSWLVQFTVLPKAGMDFFRNITTRLIADRLAEPQNRRNDFLQLLMEAKHEGDGLSEDEILSQSVLFYSVGYETSSQLLTYCIYCLALNPDLQDRLRKDLIRILTEANISCDADIPYDVLDQSDYLSAVIAETLRLYNPVLRMERKAVESYILHDQTGKEILVEKDMVVGIPVWALHHSDEFYPDPERFDPERFLGEDEDGWKKRARSKFANVDPVPFLPFGIGPRNCIGTRFAIMETKMALMIILRDYRLMKTAGTKVPLKFFPTGRPLLGCDKVLVGVRKLKTN</sequence>
<accession>A0A9X6NRE2</accession>
<dbReference type="InterPro" id="IPR050705">
    <property type="entry name" value="Cytochrome_P450_3A"/>
</dbReference>
<name>A0A9X6NRE2_HYPEX</name>
<dbReference type="GO" id="GO:0016705">
    <property type="term" value="F:oxidoreductase activity, acting on paired donors, with incorporation or reduction of molecular oxygen"/>
    <property type="evidence" value="ECO:0007669"/>
    <property type="project" value="InterPro"/>
</dbReference>
<comment type="similarity">
    <text evidence="2 10">Belongs to the cytochrome P450 family.</text>
</comment>
<keyword evidence="5 10" id="KW-0560">Oxidoreductase</keyword>
<dbReference type="InterPro" id="IPR001128">
    <property type="entry name" value="Cyt_P450"/>
</dbReference>
<dbReference type="AlphaFoldDB" id="A0A9X6NRE2"/>
<evidence type="ECO:0000256" key="8">
    <source>
        <dbReference type="ARBA" id="ARBA00043906"/>
    </source>
</evidence>
<evidence type="ECO:0000256" key="9">
    <source>
        <dbReference type="PIRSR" id="PIRSR602401-1"/>
    </source>
</evidence>
<dbReference type="PANTHER" id="PTHR24302:SF15">
    <property type="entry name" value="FATTY-ACID PEROXYGENASE"/>
    <property type="match status" value="1"/>
</dbReference>
<dbReference type="Proteomes" id="UP000192578">
    <property type="component" value="Unassembled WGS sequence"/>
</dbReference>
<dbReference type="FunFam" id="1.10.630.10:FF:000182">
    <property type="entry name" value="Cytochrome P450 3A4"/>
    <property type="match status" value="1"/>
</dbReference>
<dbReference type="Gene3D" id="1.10.630.10">
    <property type="entry name" value="Cytochrome P450"/>
    <property type="match status" value="1"/>
</dbReference>
<evidence type="ECO:0000256" key="4">
    <source>
        <dbReference type="ARBA" id="ARBA00022723"/>
    </source>
</evidence>
<dbReference type="GO" id="GO:0020037">
    <property type="term" value="F:heme binding"/>
    <property type="evidence" value="ECO:0007669"/>
    <property type="project" value="InterPro"/>
</dbReference>
<evidence type="ECO:0000256" key="7">
    <source>
        <dbReference type="ARBA" id="ARBA00023033"/>
    </source>
</evidence>
<dbReference type="PRINTS" id="PR00463">
    <property type="entry name" value="EP450I"/>
</dbReference>
<evidence type="ECO:0000256" key="1">
    <source>
        <dbReference type="ARBA" id="ARBA00001971"/>
    </source>
</evidence>
<dbReference type="PANTHER" id="PTHR24302">
    <property type="entry name" value="CYTOCHROME P450 FAMILY 3"/>
    <property type="match status" value="1"/>
</dbReference>
<dbReference type="GO" id="GO:0005506">
    <property type="term" value="F:iron ion binding"/>
    <property type="evidence" value="ECO:0007669"/>
    <property type="project" value="InterPro"/>
</dbReference>
<proteinExistence type="inferred from homology"/>
<dbReference type="PROSITE" id="PS00086">
    <property type="entry name" value="CYTOCHROME_P450"/>
    <property type="match status" value="1"/>
</dbReference>
<dbReference type="SUPFAM" id="SSF48264">
    <property type="entry name" value="Cytochrome P450"/>
    <property type="match status" value="1"/>
</dbReference>
<dbReference type="InterPro" id="IPR002401">
    <property type="entry name" value="Cyt_P450_E_grp-I"/>
</dbReference>
<keyword evidence="12" id="KW-1185">Reference proteome</keyword>
<gene>
    <name evidence="11" type="ORF">BV898_19038</name>
</gene>
<dbReference type="InterPro" id="IPR017972">
    <property type="entry name" value="Cyt_P450_CS"/>
</dbReference>
<comment type="function">
    <text evidence="8">Cytochromes P450 are a group of heme-thiolate monooxygenases. They oxidize a variety of structurally unrelated compounds, including steroids, fatty acids, and xenobiotics.</text>
</comment>
<comment type="caution">
    <text evidence="11">The sequence shown here is derived from an EMBL/GenBank/DDBJ whole genome shotgun (WGS) entry which is preliminary data.</text>
</comment>
<keyword evidence="4 9" id="KW-0479">Metal-binding</keyword>
<evidence type="ECO:0000256" key="10">
    <source>
        <dbReference type="RuleBase" id="RU000461"/>
    </source>
</evidence>
<evidence type="ECO:0000256" key="5">
    <source>
        <dbReference type="ARBA" id="ARBA00023002"/>
    </source>
</evidence>
<evidence type="ECO:0000256" key="3">
    <source>
        <dbReference type="ARBA" id="ARBA00022617"/>
    </source>
</evidence>
<dbReference type="InterPro" id="IPR036396">
    <property type="entry name" value="Cyt_P450_sf"/>
</dbReference>
<keyword evidence="3 9" id="KW-0349">Heme</keyword>
<evidence type="ECO:0000256" key="2">
    <source>
        <dbReference type="ARBA" id="ARBA00010617"/>
    </source>
</evidence>
<dbReference type="Pfam" id="PF00067">
    <property type="entry name" value="p450"/>
    <property type="match status" value="1"/>
</dbReference>
<dbReference type="EMBL" id="MTYJ01000435">
    <property type="protein sequence ID" value="OWA54639.1"/>
    <property type="molecule type" value="Genomic_DNA"/>
</dbReference>
<reference evidence="12" key="1">
    <citation type="submission" date="2017-01" db="EMBL/GenBank/DDBJ databases">
        <title>Comparative genomics of anhydrobiosis in the tardigrade Hypsibius dujardini.</title>
        <authorList>
            <person name="Yoshida Y."/>
            <person name="Koutsovoulos G."/>
            <person name="Laetsch D."/>
            <person name="Stevens L."/>
            <person name="Kumar S."/>
            <person name="Horikawa D."/>
            <person name="Ishino K."/>
            <person name="Komine S."/>
            <person name="Tomita M."/>
            <person name="Blaxter M."/>
            <person name="Arakawa K."/>
        </authorList>
    </citation>
    <scope>NUCLEOTIDE SEQUENCE [LARGE SCALE GENOMIC DNA]</scope>
    <source>
        <strain evidence="12">Z151</strain>
    </source>
</reference>
<comment type="cofactor">
    <cofactor evidence="1 9">
        <name>heme</name>
        <dbReference type="ChEBI" id="CHEBI:30413"/>
    </cofactor>
</comment>
<organism evidence="11 12">
    <name type="scientific">Hypsibius exemplaris</name>
    <name type="common">Freshwater tardigrade</name>
    <dbReference type="NCBI Taxonomy" id="2072580"/>
    <lineage>
        <taxon>Eukaryota</taxon>
        <taxon>Metazoa</taxon>
        <taxon>Ecdysozoa</taxon>
        <taxon>Tardigrada</taxon>
        <taxon>Eutardigrada</taxon>
        <taxon>Parachela</taxon>
        <taxon>Hypsibioidea</taxon>
        <taxon>Hypsibiidae</taxon>
        <taxon>Hypsibius</taxon>
    </lineage>
</organism>
<feature type="binding site" description="axial binding residue" evidence="9">
    <location>
        <position position="452"/>
    </location>
    <ligand>
        <name>heme</name>
        <dbReference type="ChEBI" id="CHEBI:30413"/>
    </ligand>
    <ligandPart>
        <name>Fe</name>
        <dbReference type="ChEBI" id="CHEBI:18248"/>
    </ligandPart>
</feature>
<protein>
    <submittedName>
        <fullName evidence="11">Cytochrome P450 3A24</fullName>
    </submittedName>
</protein>